<dbReference type="PANTHER" id="PTHR34235">
    <property type="entry name" value="SLR1203 PROTEIN-RELATED"/>
    <property type="match status" value="1"/>
</dbReference>
<name>A0AB37UPK3_9CYAN</name>
<dbReference type="AlphaFoldDB" id="A0AB37UPK3"/>
<dbReference type="PANTHER" id="PTHR34235:SF1">
    <property type="entry name" value="SLR0416 PROTEIN"/>
    <property type="match status" value="1"/>
</dbReference>
<accession>A0AB37UPK3</accession>
<reference evidence="1 2" key="1">
    <citation type="journal article" date="2019" name="Genome Biol. Evol.">
        <title>Day and night: Metabolic profiles and evolutionary relationships of six axenic non-marine cyanobacteria.</title>
        <authorList>
            <person name="Will S.E."/>
            <person name="Henke P."/>
            <person name="Boedeker C."/>
            <person name="Huang S."/>
            <person name="Brinkmann H."/>
            <person name="Rohde M."/>
            <person name="Jarek M."/>
            <person name="Friedl T."/>
            <person name="Seufert S."/>
            <person name="Schumacher M."/>
            <person name="Overmann J."/>
            <person name="Neumann-Schaal M."/>
            <person name="Petersen J."/>
        </authorList>
    </citation>
    <scope>NUCLEOTIDE SEQUENCE [LARGE SCALE GENOMIC DNA]</scope>
    <source>
        <strain evidence="1 2">SAG 39.79</strain>
    </source>
</reference>
<keyword evidence="2" id="KW-1185">Reference proteome</keyword>
<comment type="caution">
    <text evidence="1">The sequence shown here is derived from an EMBL/GenBank/DDBJ whole genome shotgun (WGS) entry which is preliminary data.</text>
</comment>
<protein>
    <recommendedName>
        <fullName evidence="3">DUF29 domain-containing protein</fullName>
    </recommendedName>
</protein>
<proteinExistence type="predicted"/>
<organism evidence="1 2">
    <name type="scientific">Chroococcidiopsis cubana SAG 39.79</name>
    <dbReference type="NCBI Taxonomy" id="388085"/>
    <lineage>
        <taxon>Bacteria</taxon>
        <taxon>Bacillati</taxon>
        <taxon>Cyanobacteriota</taxon>
        <taxon>Cyanophyceae</taxon>
        <taxon>Chroococcidiopsidales</taxon>
        <taxon>Chroococcidiopsidaceae</taxon>
        <taxon>Chroococcidiopsis</taxon>
    </lineage>
</organism>
<dbReference type="EMBL" id="RSCK01000007">
    <property type="protein sequence ID" value="RUT13298.1"/>
    <property type="molecule type" value="Genomic_DNA"/>
</dbReference>
<dbReference type="Proteomes" id="UP000282574">
    <property type="component" value="Unassembled WGS sequence"/>
</dbReference>
<dbReference type="InterPro" id="IPR002636">
    <property type="entry name" value="DUF29"/>
</dbReference>
<evidence type="ECO:0008006" key="3">
    <source>
        <dbReference type="Google" id="ProtNLM"/>
    </source>
</evidence>
<gene>
    <name evidence="1" type="ORF">DSM107010_12530</name>
</gene>
<dbReference type="Pfam" id="PF01724">
    <property type="entry name" value="DUF29"/>
    <property type="match status" value="1"/>
</dbReference>
<dbReference type="Gene3D" id="1.20.1220.20">
    <property type="entry name" value="Uncharcterised protein PF01724"/>
    <property type="match status" value="1"/>
</dbReference>
<evidence type="ECO:0000313" key="2">
    <source>
        <dbReference type="Proteomes" id="UP000282574"/>
    </source>
</evidence>
<evidence type="ECO:0000313" key="1">
    <source>
        <dbReference type="EMBL" id="RUT13298.1"/>
    </source>
</evidence>
<sequence>MYFEVLVMEELLELKDLLLKGDVPAALEIVEELEEMSRDDKISAIGSYAVILLLHLIKQQVENRSTASWEVSIRNSVRAIQKKNKRRKAGGYYLTLEELYVALEEAYPDAIDYASLEVAEGLYEPEALAEIVDREVILDRAMKLILPQE</sequence>